<reference evidence="2 3" key="1">
    <citation type="submission" date="2019-03" db="EMBL/GenBank/DDBJ databases">
        <title>Diversity of the mouse oral microbiome.</title>
        <authorList>
            <person name="Joseph S."/>
            <person name="Aduse-Opoku J."/>
            <person name="Curtis M."/>
            <person name="Wade W."/>
            <person name="Hashim A."/>
        </authorList>
    </citation>
    <scope>NUCLEOTIDE SEQUENCE [LARGE SCALE GENOMIC DNA]</scope>
    <source>
        <strain evidence="3">irhom_31</strain>
    </source>
</reference>
<feature type="transmembrane region" description="Helical" evidence="1">
    <location>
        <begin position="98"/>
        <end position="121"/>
    </location>
</feature>
<evidence type="ECO:0000313" key="2">
    <source>
        <dbReference type="EMBL" id="TFU24438.1"/>
    </source>
</evidence>
<proteinExistence type="predicted"/>
<name>A0A4Y9F764_9MICC</name>
<protein>
    <recommendedName>
        <fullName evidence="4">Transmembrane protein</fullName>
    </recommendedName>
</protein>
<evidence type="ECO:0000313" key="3">
    <source>
        <dbReference type="Proteomes" id="UP000297951"/>
    </source>
</evidence>
<dbReference type="RefSeq" id="WP_135011056.1">
    <property type="nucleotide sequence ID" value="NZ_JADGLK010000001.1"/>
</dbReference>
<gene>
    <name evidence="2" type="ORF">E4U03_00580</name>
</gene>
<sequence>MPSSESADSVEYDAPAGLSELDQNVGSQLSSGSVSANLSMGLELLEEAKKDREQQRKQRKHLFITVLVIVVLSILCVGGLICWVALRPDGANVSDGVLIAFISASAVQSFALLSILVRSLFPISSLLPSKKQADKEE</sequence>
<dbReference type="AlphaFoldDB" id="A0A4Y9F764"/>
<dbReference type="EMBL" id="SPQC01000001">
    <property type="protein sequence ID" value="TFU24438.1"/>
    <property type="molecule type" value="Genomic_DNA"/>
</dbReference>
<keyword evidence="1" id="KW-0472">Membrane</keyword>
<accession>A0A4Y9F764</accession>
<comment type="caution">
    <text evidence="2">The sequence shown here is derived from an EMBL/GenBank/DDBJ whole genome shotgun (WGS) entry which is preliminary data.</text>
</comment>
<dbReference type="Proteomes" id="UP000297951">
    <property type="component" value="Unassembled WGS sequence"/>
</dbReference>
<organism evidence="2 3">
    <name type="scientific">Rothia nasimurium</name>
    <dbReference type="NCBI Taxonomy" id="85336"/>
    <lineage>
        <taxon>Bacteria</taxon>
        <taxon>Bacillati</taxon>
        <taxon>Actinomycetota</taxon>
        <taxon>Actinomycetes</taxon>
        <taxon>Micrococcales</taxon>
        <taxon>Micrococcaceae</taxon>
        <taxon>Rothia</taxon>
    </lineage>
</organism>
<feature type="transmembrane region" description="Helical" evidence="1">
    <location>
        <begin position="62"/>
        <end position="86"/>
    </location>
</feature>
<keyword evidence="1" id="KW-0812">Transmembrane</keyword>
<keyword evidence="1" id="KW-1133">Transmembrane helix</keyword>
<evidence type="ECO:0008006" key="4">
    <source>
        <dbReference type="Google" id="ProtNLM"/>
    </source>
</evidence>
<evidence type="ECO:0000256" key="1">
    <source>
        <dbReference type="SAM" id="Phobius"/>
    </source>
</evidence>